<feature type="compositionally biased region" description="Polar residues" evidence="1">
    <location>
        <begin position="174"/>
        <end position="184"/>
    </location>
</feature>
<dbReference type="EMBL" id="AVOT02028219">
    <property type="protein sequence ID" value="MBW0520628.1"/>
    <property type="molecule type" value="Genomic_DNA"/>
</dbReference>
<evidence type="ECO:0000313" key="2">
    <source>
        <dbReference type="EMBL" id="MBW0520628.1"/>
    </source>
</evidence>
<protein>
    <submittedName>
        <fullName evidence="2">Uncharacterized protein</fullName>
    </submittedName>
</protein>
<proteinExistence type="predicted"/>
<name>A0A9Q3HXG4_9BASI</name>
<accession>A0A9Q3HXG4</accession>
<reference evidence="2" key="1">
    <citation type="submission" date="2021-03" db="EMBL/GenBank/DDBJ databases">
        <title>Draft genome sequence of rust myrtle Austropuccinia psidii MF-1, a brazilian biotype.</title>
        <authorList>
            <person name="Quecine M.C."/>
            <person name="Pachon D.M.R."/>
            <person name="Bonatelli M.L."/>
            <person name="Correr F.H."/>
            <person name="Franceschini L.M."/>
            <person name="Leite T.F."/>
            <person name="Margarido G.R.A."/>
            <person name="Almeida C.A."/>
            <person name="Ferrarezi J.A."/>
            <person name="Labate C.A."/>
        </authorList>
    </citation>
    <scope>NUCLEOTIDE SEQUENCE</scope>
    <source>
        <strain evidence="2">MF-1</strain>
    </source>
</reference>
<comment type="caution">
    <text evidence="2">The sequence shown here is derived from an EMBL/GenBank/DDBJ whole genome shotgun (WGS) entry which is preliminary data.</text>
</comment>
<dbReference type="AlphaFoldDB" id="A0A9Q3HXG4"/>
<feature type="region of interest" description="Disordered" evidence="1">
    <location>
        <begin position="621"/>
        <end position="640"/>
    </location>
</feature>
<dbReference type="Proteomes" id="UP000765509">
    <property type="component" value="Unassembled WGS sequence"/>
</dbReference>
<feature type="compositionally biased region" description="Polar residues" evidence="1">
    <location>
        <begin position="623"/>
        <end position="632"/>
    </location>
</feature>
<keyword evidence="3" id="KW-1185">Reference proteome</keyword>
<organism evidence="2 3">
    <name type="scientific">Austropuccinia psidii MF-1</name>
    <dbReference type="NCBI Taxonomy" id="1389203"/>
    <lineage>
        <taxon>Eukaryota</taxon>
        <taxon>Fungi</taxon>
        <taxon>Dikarya</taxon>
        <taxon>Basidiomycota</taxon>
        <taxon>Pucciniomycotina</taxon>
        <taxon>Pucciniomycetes</taxon>
        <taxon>Pucciniales</taxon>
        <taxon>Sphaerophragmiaceae</taxon>
        <taxon>Austropuccinia</taxon>
    </lineage>
</organism>
<sequence>MATQCTSMAPIANQAHLEVANHSRNETLSSMRKDYGVRSFRKHPCARTCVCHRHFSDNYFLLVEIIYQKLEEMMLNLGVIELTLFLKLTSAVGMSVPTHDWGTEDTYDLYSALEIFNDDLYDSADGLGCSMRSGSLLPGGESAQRSSHDEHSKGFTMNEKLPNSKTFSRLRSSFSNKDAPIQNSQDKKAHSSYPQGAPISHEPLQHPLAEDATASRLGVLPGESEIVAEGESQPGSDTLSLNVLKSSSSKHYVPSEFSSRNHELSSAHVLTQGHFHDLVVSRELREFSSEPSISRGIAPSRKTTAVGSNKRRKRKSRNPDNQTFKRKYHTIDRGNNPRRSFHSLVYTRSIIEVELEPFTLNSLEISHAHIEKIIALWAYARIFSKDQQKEAEWVHGFVQRLLNIQLPPSFLKDEPHLGEVLSANLKSSFGESALESLASKLWNIQRGILRRFCIPLDHKDFADELLYFETWFFKQLEMNSFSSFLSGFKEAQTKKSPWEAKTREETGFHAVPQEDIFAATEAINLVGSYYKTQNPIKWKAFFGLDDEPFIFMLEENLSRLWNRSGNLYAKDDLTSLEIFPWATEKPFEEMAQYYGQFMSPNSSGPRILLEKYLSRVDPEPTSLAESLDSSGESGDRSRQRIKTSNVDLVSLLGKTNLNTIKAALRQGTY</sequence>
<gene>
    <name evidence="2" type="ORF">O181_060343</name>
</gene>
<feature type="region of interest" description="Disordered" evidence="1">
    <location>
        <begin position="290"/>
        <end position="322"/>
    </location>
</feature>
<feature type="region of interest" description="Disordered" evidence="1">
    <location>
        <begin position="138"/>
        <end position="161"/>
    </location>
</feature>
<evidence type="ECO:0000313" key="3">
    <source>
        <dbReference type="Proteomes" id="UP000765509"/>
    </source>
</evidence>
<evidence type="ECO:0000256" key="1">
    <source>
        <dbReference type="SAM" id="MobiDB-lite"/>
    </source>
</evidence>
<feature type="region of interest" description="Disordered" evidence="1">
    <location>
        <begin position="174"/>
        <end position="203"/>
    </location>
</feature>